<name>R2QT25_9ENTE</name>
<accession>R2QT25</accession>
<evidence type="ECO:0000313" key="6">
    <source>
        <dbReference type="EMBL" id="EOT59846.1"/>
    </source>
</evidence>
<dbReference type="EMBL" id="AJAR01000013">
    <property type="protein sequence ID" value="EOH98333.1"/>
    <property type="molecule type" value="Genomic_DNA"/>
</dbReference>
<reference evidence="6 8" key="2">
    <citation type="submission" date="2013-03" db="EMBL/GenBank/DDBJ databases">
        <title>The Genome Sequence of Enterococcus haemoperoxidus BAA-382 (PacBio/Illumina hybrid assembly).</title>
        <authorList>
            <consortium name="The Broad Institute Genomics Platform"/>
            <consortium name="The Broad Institute Genome Sequencing Center for Infectious Disease"/>
            <person name="Earl A."/>
            <person name="Russ C."/>
            <person name="Gilmore M."/>
            <person name="Surin D."/>
            <person name="Walker B."/>
            <person name="Young S."/>
            <person name="Zeng Q."/>
            <person name="Gargeya S."/>
            <person name="Fitzgerald M."/>
            <person name="Haas B."/>
            <person name="Abouelleil A."/>
            <person name="Allen A.W."/>
            <person name="Alvarado L."/>
            <person name="Arachchi H.M."/>
            <person name="Berlin A.M."/>
            <person name="Chapman S.B."/>
            <person name="Gainer-Dewar J."/>
            <person name="Goldberg J."/>
            <person name="Griggs A."/>
            <person name="Gujja S."/>
            <person name="Hansen M."/>
            <person name="Howarth C."/>
            <person name="Imamovic A."/>
            <person name="Ireland A."/>
            <person name="Larimer J."/>
            <person name="McCowan C."/>
            <person name="Murphy C."/>
            <person name="Pearson M."/>
            <person name="Poon T.W."/>
            <person name="Priest M."/>
            <person name="Roberts A."/>
            <person name="Saif S."/>
            <person name="Shea T."/>
            <person name="Sisk P."/>
            <person name="Sykes S."/>
            <person name="Wortman J."/>
            <person name="Nusbaum C."/>
            <person name="Birren B."/>
        </authorList>
    </citation>
    <scope>NUCLEOTIDE SEQUENCE [LARGE SCALE GENOMIC DNA]</scope>
    <source>
        <strain evidence="6 8">ATCC BAA-382</strain>
    </source>
</reference>
<evidence type="ECO:0000256" key="3">
    <source>
        <dbReference type="PIRSR" id="PIRSR625705-1"/>
    </source>
</evidence>
<dbReference type="SUPFAM" id="SSF51445">
    <property type="entry name" value="(Trans)glycosidases"/>
    <property type="match status" value="1"/>
</dbReference>
<dbReference type="InterPro" id="IPR015883">
    <property type="entry name" value="Glyco_hydro_20_cat"/>
</dbReference>
<evidence type="ECO:0000256" key="2">
    <source>
        <dbReference type="ARBA" id="ARBA00022801"/>
    </source>
</evidence>
<evidence type="ECO:0000256" key="1">
    <source>
        <dbReference type="ARBA" id="ARBA00006285"/>
    </source>
</evidence>
<dbReference type="Proteomes" id="UP000014197">
    <property type="component" value="Unassembled WGS sequence"/>
</dbReference>
<dbReference type="PANTHER" id="PTHR43678:SF1">
    <property type="entry name" value="BETA-N-ACETYLHEXOSAMINIDASE"/>
    <property type="match status" value="1"/>
</dbReference>
<dbReference type="Proteomes" id="UP000013858">
    <property type="component" value="Unassembled WGS sequence"/>
</dbReference>
<dbReference type="AlphaFoldDB" id="R2QT25"/>
<dbReference type="PRINTS" id="PR00738">
    <property type="entry name" value="GLHYDRLASE20"/>
</dbReference>
<reference evidence="5 7" key="1">
    <citation type="submission" date="2013-02" db="EMBL/GenBank/DDBJ databases">
        <title>The Genome Sequence of Enterococcus haemoperoxidus BAA-382.</title>
        <authorList>
            <consortium name="The Broad Institute Genome Sequencing Platform"/>
            <consortium name="The Broad Institute Genome Sequencing Center for Infectious Disease"/>
            <person name="Earl A.M."/>
            <person name="Gilmore M.S."/>
            <person name="Lebreton F."/>
            <person name="Walker B."/>
            <person name="Young S.K."/>
            <person name="Zeng Q."/>
            <person name="Gargeya S."/>
            <person name="Fitzgerald M."/>
            <person name="Haas B."/>
            <person name="Abouelleil A."/>
            <person name="Alvarado L."/>
            <person name="Arachchi H.M."/>
            <person name="Berlin A.M."/>
            <person name="Chapman S.B."/>
            <person name="Dewar J."/>
            <person name="Goldberg J."/>
            <person name="Griggs A."/>
            <person name="Gujja S."/>
            <person name="Hansen M."/>
            <person name="Howarth C."/>
            <person name="Imamovic A."/>
            <person name="Larimer J."/>
            <person name="McCowan C."/>
            <person name="Murphy C."/>
            <person name="Neiman D."/>
            <person name="Pearson M."/>
            <person name="Priest M."/>
            <person name="Roberts A."/>
            <person name="Saif S."/>
            <person name="Shea T."/>
            <person name="Sisk P."/>
            <person name="Sykes S."/>
            <person name="Wortman J."/>
            <person name="Nusbaum C."/>
            <person name="Birren B."/>
        </authorList>
    </citation>
    <scope>NUCLEOTIDE SEQUENCE [LARGE SCALE GENOMIC DNA]</scope>
    <source>
        <strain evidence="5 7">ATCC BAA-382</strain>
    </source>
</reference>
<dbReference type="InterPro" id="IPR025705">
    <property type="entry name" value="Beta_hexosaminidase_sua/sub"/>
</dbReference>
<dbReference type="InterPro" id="IPR052764">
    <property type="entry name" value="GH20_Enzymes"/>
</dbReference>
<feature type="active site" description="Proton donor" evidence="3">
    <location>
        <position position="263"/>
    </location>
</feature>
<dbReference type="InterPro" id="IPR017853">
    <property type="entry name" value="GH"/>
</dbReference>
<dbReference type="STRING" id="155618.RV06_GL000144"/>
<sequence>MHSMDANKTSFVSEMNEVRVFLVEAFVGEKERITHLYMQLLEKQICFIDKPELATIIVKNSSELNDTFVIEVAETIMISADSSLTAFRGMMYLAQQIKAGSEIKSGKFREVLTERIVMLDIGRKYFSLSKLRQILEQMALYGFNFLQVHFSENTGFRIESEKYPELVSENFLTKKEIKALIRYAAYLSIEIIPDIDTPGHMEQLLKTHPQWQLTIKKPQEEITNIPSALAITNEEAVAFALSLYDEYMALFTDSRYFHIGADEFIDFDQIELYPSLADGGITKFESYVNTVAKFVKARGFVPRVWNDAFFRNGKTSTLTKAVEITYWTKWQKEMAPIQTFLDAGYSVVNFNDNYLYYVLGENAGYTYPTVEKLKYLWQPNLFSSEQQVPLQNQKQVKGAALAVWCDKPEAKTEKEIIEELTKLMEGFSFHFHKID</sequence>
<gene>
    <name evidence="6" type="ORF">I583_02481</name>
    <name evidence="5" type="ORF">UAW_01514</name>
</gene>
<evidence type="ECO:0000313" key="7">
    <source>
        <dbReference type="Proteomes" id="UP000013858"/>
    </source>
</evidence>
<dbReference type="Pfam" id="PF00728">
    <property type="entry name" value="Glyco_hydro_20"/>
    <property type="match status" value="1"/>
</dbReference>
<dbReference type="eggNOG" id="COG3525">
    <property type="taxonomic scope" value="Bacteria"/>
</dbReference>
<dbReference type="CDD" id="cd06564">
    <property type="entry name" value="GH20_DspB_LnbB-like"/>
    <property type="match status" value="1"/>
</dbReference>
<dbReference type="PATRIC" id="fig|1158608.3.peg.1490"/>
<dbReference type="Gene3D" id="3.20.20.80">
    <property type="entry name" value="Glycosidases"/>
    <property type="match status" value="1"/>
</dbReference>
<dbReference type="GO" id="GO:0005975">
    <property type="term" value="P:carbohydrate metabolic process"/>
    <property type="evidence" value="ECO:0007669"/>
    <property type="project" value="InterPro"/>
</dbReference>
<evidence type="ECO:0000313" key="8">
    <source>
        <dbReference type="Proteomes" id="UP000014197"/>
    </source>
</evidence>
<dbReference type="PANTHER" id="PTHR43678">
    <property type="entry name" value="PUTATIVE (AFU_ORTHOLOGUE AFUA_2G00640)-RELATED"/>
    <property type="match status" value="1"/>
</dbReference>
<proteinExistence type="inferred from homology"/>
<keyword evidence="2" id="KW-0378">Hydrolase</keyword>
<keyword evidence="8" id="KW-1185">Reference proteome</keyword>
<evidence type="ECO:0000313" key="5">
    <source>
        <dbReference type="EMBL" id="EOH98333.1"/>
    </source>
</evidence>
<feature type="domain" description="Glycoside hydrolase family 20 catalytic" evidence="4">
    <location>
        <begin position="115"/>
        <end position="408"/>
    </location>
</feature>
<dbReference type="GO" id="GO:0004563">
    <property type="term" value="F:beta-N-acetylhexosaminidase activity"/>
    <property type="evidence" value="ECO:0007669"/>
    <property type="project" value="InterPro"/>
</dbReference>
<dbReference type="EMBL" id="ASVY01000003">
    <property type="protein sequence ID" value="EOT59846.1"/>
    <property type="molecule type" value="Genomic_DNA"/>
</dbReference>
<organism evidence="5 7">
    <name type="scientific">Enterococcus haemoperoxidus ATCC BAA-382</name>
    <dbReference type="NCBI Taxonomy" id="1158608"/>
    <lineage>
        <taxon>Bacteria</taxon>
        <taxon>Bacillati</taxon>
        <taxon>Bacillota</taxon>
        <taxon>Bacilli</taxon>
        <taxon>Lactobacillales</taxon>
        <taxon>Enterococcaceae</taxon>
        <taxon>Enterococcus</taxon>
    </lineage>
</organism>
<comment type="caution">
    <text evidence="5">The sequence shown here is derived from an EMBL/GenBank/DDBJ whole genome shotgun (WGS) entry which is preliminary data.</text>
</comment>
<comment type="similarity">
    <text evidence="1">Belongs to the glycosyl hydrolase 20 family.</text>
</comment>
<protein>
    <recommendedName>
        <fullName evidence="4">Glycoside hydrolase family 20 catalytic domain-containing protein</fullName>
    </recommendedName>
</protein>
<evidence type="ECO:0000259" key="4">
    <source>
        <dbReference type="Pfam" id="PF00728"/>
    </source>
</evidence>